<sequence>MSENITCKKLVIFLTQKVSNIFNPKISNIFNVSKFASTLL</sequence>
<proteinExistence type="predicted"/>
<protein>
    <submittedName>
        <fullName evidence="1">Uncharacterized protein</fullName>
    </submittedName>
</protein>
<name>A0A0A8YKZ3_ARUDO</name>
<evidence type="ECO:0000313" key="1">
    <source>
        <dbReference type="EMBL" id="JAD27141.1"/>
    </source>
</evidence>
<dbReference type="EMBL" id="GBRH01270754">
    <property type="protein sequence ID" value="JAD27141.1"/>
    <property type="molecule type" value="Transcribed_RNA"/>
</dbReference>
<accession>A0A0A8YKZ3</accession>
<reference evidence="1" key="1">
    <citation type="submission" date="2014-09" db="EMBL/GenBank/DDBJ databases">
        <authorList>
            <person name="Magalhaes I.L.F."/>
            <person name="Oliveira U."/>
            <person name="Santos F.R."/>
            <person name="Vidigal T.H.D.A."/>
            <person name="Brescovit A.D."/>
            <person name="Santos A.J."/>
        </authorList>
    </citation>
    <scope>NUCLEOTIDE SEQUENCE</scope>
    <source>
        <tissue evidence="1">Shoot tissue taken approximately 20 cm above the soil surface</tissue>
    </source>
</reference>
<organism evidence="1">
    <name type="scientific">Arundo donax</name>
    <name type="common">Giant reed</name>
    <name type="synonym">Donax arundinaceus</name>
    <dbReference type="NCBI Taxonomy" id="35708"/>
    <lineage>
        <taxon>Eukaryota</taxon>
        <taxon>Viridiplantae</taxon>
        <taxon>Streptophyta</taxon>
        <taxon>Embryophyta</taxon>
        <taxon>Tracheophyta</taxon>
        <taxon>Spermatophyta</taxon>
        <taxon>Magnoliopsida</taxon>
        <taxon>Liliopsida</taxon>
        <taxon>Poales</taxon>
        <taxon>Poaceae</taxon>
        <taxon>PACMAD clade</taxon>
        <taxon>Arundinoideae</taxon>
        <taxon>Arundineae</taxon>
        <taxon>Arundo</taxon>
    </lineage>
</organism>
<dbReference type="AlphaFoldDB" id="A0A0A8YKZ3"/>
<reference evidence="1" key="2">
    <citation type="journal article" date="2015" name="Data Brief">
        <title>Shoot transcriptome of the giant reed, Arundo donax.</title>
        <authorList>
            <person name="Barrero R.A."/>
            <person name="Guerrero F.D."/>
            <person name="Moolhuijzen P."/>
            <person name="Goolsby J.A."/>
            <person name="Tidwell J."/>
            <person name="Bellgard S.E."/>
            <person name="Bellgard M.I."/>
        </authorList>
    </citation>
    <scope>NUCLEOTIDE SEQUENCE</scope>
    <source>
        <tissue evidence="1">Shoot tissue taken approximately 20 cm above the soil surface</tissue>
    </source>
</reference>